<dbReference type="PIRSF" id="PIRSF025560">
    <property type="entry name" value="UCP025560"/>
    <property type="match status" value="1"/>
</dbReference>
<reference evidence="2 3" key="1">
    <citation type="submission" date="2018-11" db="EMBL/GenBank/DDBJ databases">
        <title>Genomic Encyclopedia of Type Strains, Phase IV (KMG-IV): sequencing the most valuable type-strain genomes for metagenomic binning, comparative biology and taxonomic classification.</title>
        <authorList>
            <person name="Goeker M."/>
        </authorList>
    </citation>
    <scope>NUCLEOTIDE SEQUENCE [LARGE SCALE GENOMIC DNA]</scope>
    <source>
        <strain evidence="2 3">DSM 100316</strain>
    </source>
</reference>
<accession>A0A3N2DYS5</accession>
<organism evidence="2 3">
    <name type="scientific">Sinobacterium caligoides</name>
    <dbReference type="NCBI Taxonomy" id="933926"/>
    <lineage>
        <taxon>Bacteria</taxon>
        <taxon>Pseudomonadati</taxon>
        <taxon>Pseudomonadota</taxon>
        <taxon>Gammaproteobacteria</taxon>
        <taxon>Cellvibrionales</taxon>
        <taxon>Spongiibacteraceae</taxon>
        <taxon>Sinobacterium</taxon>
    </lineage>
</organism>
<keyword evidence="1" id="KW-0732">Signal</keyword>
<name>A0A3N2DYS5_9GAMM</name>
<gene>
    <name evidence="2" type="ORF">EDC56_0486</name>
</gene>
<protein>
    <recommendedName>
        <fullName evidence="4">DUF1318 domain-containing protein</fullName>
    </recommendedName>
</protein>
<feature type="signal peptide" evidence="1">
    <location>
        <begin position="1"/>
        <end position="22"/>
    </location>
</feature>
<evidence type="ECO:0000256" key="1">
    <source>
        <dbReference type="SAM" id="SignalP"/>
    </source>
</evidence>
<dbReference type="Proteomes" id="UP000275394">
    <property type="component" value="Unassembled WGS sequence"/>
</dbReference>
<evidence type="ECO:0000313" key="3">
    <source>
        <dbReference type="Proteomes" id="UP000275394"/>
    </source>
</evidence>
<feature type="chain" id="PRO_5018103104" description="DUF1318 domain-containing protein" evidence="1">
    <location>
        <begin position="23"/>
        <end position="107"/>
    </location>
</feature>
<dbReference type="Pfam" id="PF07027">
    <property type="entry name" value="DUF1318"/>
    <property type="match status" value="1"/>
</dbReference>
<dbReference type="OrthoDB" id="9798130at2"/>
<sequence length="107" mass="11723">MKNIAILSFLLTSCLYFSSAMALDIGEAKTRGLVGEKPDGYAATIKSDPEAKALVDEINAKRKANYQALAKKNKLSLSQVESLAGDKSLKKTAKGHYIYQNGRWVKK</sequence>
<evidence type="ECO:0008006" key="4">
    <source>
        <dbReference type="Google" id="ProtNLM"/>
    </source>
</evidence>
<dbReference type="RefSeq" id="WP_123710920.1">
    <property type="nucleotide sequence ID" value="NZ_RKHR01000003.1"/>
</dbReference>
<dbReference type="AlphaFoldDB" id="A0A3N2DYS5"/>
<proteinExistence type="predicted"/>
<dbReference type="InterPro" id="IPR008309">
    <property type="entry name" value="YdbL"/>
</dbReference>
<dbReference type="EMBL" id="RKHR01000003">
    <property type="protein sequence ID" value="ROS04968.1"/>
    <property type="molecule type" value="Genomic_DNA"/>
</dbReference>
<comment type="caution">
    <text evidence="2">The sequence shown here is derived from an EMBL/GenBank/DDBJ whole genome shotgun (WGS) entry which is preliminary data.</text>
</comment>
<evidence type="ECO:0000313" key="2">
    <source>
        <dbReference type="EMBL" id="ROS04968.1"/>
    </source>
</evidence>
<keyword evidence="3" id="KW-1185">Reference proteome</keyword>